<name>A0A6N8EDF0_9GAMM</name>
<feature type="chain" id="PRO_5026760751" evidence="3">
    <location>
        <begin position="26"/>
        <end position="1417"/>
    </location>
</feature>
<organism evidence="4 5">
    <name type="scientific">Allochromatium palmeri</name>
    <dbReference type="NCBI Taxonomy" id="231048"/>
    <lineage>
        <taxon>Bacteria</taxon>
        <taxon>Pseudomonadati</taxon>
        <taxon>Pseudomonadota</taxon>
        <taxon>Gammaproteobacteria</taxon>
        <taxon>Chromatiales</taxon>
        <taxon>Chromatiaceae</taxon>
        <taxon>Allochromatium</taxon>
    </lineage>
</organism>
<keyword evidence="5" id="KW-1185">Reference proteome</keyword>
<feature type="transmembrane region" description="Helical" evidence="2">
    <location>
        <begin position="1345"/>
        <end position="1368"/>
    </location>
</feature>
<keyword evidence="2" id="KW-0812">Transmembrane</keyword>
<feature type="signal peptide" evidence="3">
    <location>
        <begin position="1"/>
        <end position="25"/>
    </location>
</feature>
<keyword evidence="2" id="KW-0472">Membrane</keyword>
<gene>
    <name evidence="4" type="ORF">GJ668_05885</name>
</gene>
<evidence type="ECO:0000256" key="3">
    <source>
        <dbReference type="SAM" id="SignalP"/>
    </source>
</evidence>
<dbReference type="EMBL" id="WNKT01000008">
    <property type="protein sequence ID" value="MTW20626.1"/>
    <property type="molecule type" value="Genomic_DNA"/>
</dbReference>
<feature type="transmembrane region" description="Helical" evidence="2">
    <location>
        <begin position="1289"/>
        <end position="1309"/>
    </location>
</feature>
<dbReference type="RefSeq" id="WP_155449260.1">
    <property type="nucleotide sequence ID" value="NZ_WNKT01000008.1"/>
</dbReference>
<feature type="transmembrane region" description="Helical" evidence="2">
    <location>
        <begin position="718"/>
        <end position="739"/>
    </location>
</feature>
<protein>
    <submittedName>
        <fullName evidence="4">Uncharacterized protein</fullName>
    </submittedName>
</protein>
<dbReference type="Proteomes" id="UP000434044">
    <property type="component" value="Unassembled WGS sequence"/>
</dbReference>
<feature type="compositionally biased region" description="Basic and acidic residues" evidence="1">
    <location>
        <begin position="1402"/>
        <end position="1417"/>
    </location>
</feature>
<feature type="transmembrane region" description="Helical" evidence="2">
    <location>
        <begin position="582"/>
        <end position="603"/>
    </location>
</feature>
<evidence type="ECO:0000256" key="2">
    <source>
        <dbReference type="SAM" id="Phobius"/>
    </source>
</evidence>
<proteinExistence type="predicted"/>
<feature type="region of interest" description="Disordered" evidence="1">
    <location>
        <begin position="1386"/>
        <end position="1417"/>
    </location>
</feature>
<feature type="transmembrane region" description="Helical" evidence="2">
    <location>
        <begin position="1246"/>
        <end position="1269"/>
    </location>
</feature>
<feature type="transmembrane region" description="Helical" evidence="2">
    <location>
        <begin position="544"/>
        <end position="561"/>
    </location>
</feature>
<accession>A0A6N8EDF0</accession>
<sequence>MSLSSLGRLASWMLLLALPALLARAEVTDAESLPPPKIEMAEPGSGVADAMAVPESLKPWVPWVLEQGPNGLDRRACPLDARGVNRLCAWPGLLTLELDAGGGRFEQVWELKAEDWVALPGDVESWPQDVRADETPLPVVARAGRPSARLPAGRHRLTGRFQWHERPESLPLPPETGLLTLALDGRAPITPRLDQDARLWLRDPGQTRADGEGDGLRLEVYRRLDDDLPLRVLTRLELEVSGRAREIQLGPVLLPDGIPSNVTSPLPTRLEPDGTLRVQVRPGRWVLEVASYHPGDVTQLARPTTLAAPWPEREVWAFAAQPERRRVELSGLEMLDPSQTGLPGDWARLPVYAATPGAVLILTEQGRGDTDPEPDRLRLARKIWLDFDGQGYSARDRLSGDLTRSWRLEAAPGLDLGQARVDDEPVLITRLDADSPPGVEVRRGRLDLIADSRLDSTSDWIPASGWSLALDGATSRLHLPPGWDLLAVSGVDNRPDTWLTRWTLLDLFLVLILALGVGRLWGAGWGALALLTLALTWLEPGAPRLVWLHLLAAAALLRLLPDQSESRGLARWRTFVRWYQRLAVLALLAIGLPFLVTEIRSGLYPQLAQPYWTSTGGVVGARMQAPAPSFAFDEALSDAEMLSAPAEPELARREGKARLQSSLARPVAPPPPLERLDPKALVQTGPGIPDWQWRQVDLSWTGPVGPNDGARLWWLTPGWRLVLAFVVGLLLLALGLRLSDLKLSGANLKQHWQTRVNAKAPLLALALILGATLAPRPALAADFPNPVLLEELRTRLLAPPECLPECLTLSSLALRAEPERLTLDLTLDAATAMAAAVLDARSGWSPSTVVLNGVVLDRLRRDADGRLLVPLAVGRHRLQLTGALGAETRIDLPLALEPRRVEIIDADGWRVEGLRANGRPGRQIQLIRLASAESEGEQPLTQDALPPLLLVERRLEFGLDWRVETLVRRLSAPEFPALVPVPLLPGESVQTAALQVEGGQVRAALAPGQTELRWTSSLKPVAELELTASTDPRLTESWWLDLSPIWHLDAMDLAPIHHRGQGERWLPHWRPLPGEQLRLQISRPEGVPGPTLTLDRVDVQVEPGRRGTDTTLTLTARSTQGGVYRLQLPDGAETRTLSVDGRTLPLPSGQRTQVELPLVPGTQEMRVGWRLESPLTARFSPASPDLGLAAVNLTQRLRLPDDRWVLFAWGPGIGPAVLFWGLFVVLAGLALVLGRVRLTPLRWYDWLLLGLGLALSEVWVALLIGGWLFALGWRQRLNVATLTWWRFDLLQVGLVLFTLLALSALIGAVQQGLLGHPEMWIRGHGSSATLLNWYQDRGGPRLPEVWVVSVPLWIYRALMLVWALWLAVRLLDWLRWGWQGFARPSPWLDRPKPGAGPDPESEPLRLDGYDRGDVAER</sequence>
<keyword evidence="2" id="KW-1133">Transmembrane helix</keyword>
<evidence type="ECO:0000313" key="5">
    <source>
        <dbReference type="Proteomes" id="UP000434044"/>
    </source>
</evidence>
<reference evidence="4 5" key="1">
    <citation type="submission" date="2019-11" db="EMBL/GenBank/DDBJ databases">
        <title>Whole-genome sequence of the anaerobic purple sulfur bacterium Allochromatium palmeri DSM 15591.</title>
        <authorList>
            <person name="Kyndt J.A."/>
            <person name="Meyer T.E."/>
        </authorList>
    </citation>
    <scope>NUCLEOTIDE SEQUENCE [LARGE SCALE GENOMIC DNA]</scope>
    <source>
        <strain evidence="4 5">DSM 15591</strain>
    </source>
</reference>
<evidence type="ECO:0000313" key="4">
    <source>
        <dbReference type="EMBL" id="MTW20626.1"/>
    </source>
</evidence>
<evidence type="ECO:0000256" key="1">
    <source>
        <dbReference type="SAM" id="MobiDB-lite"/>
    </source>
</evidence>
<feature type="transmembrane region" description="Helical" evidence="2">
    <location>
        <begin position="1204"/>
        <end position="1234"/>
    </location>
</feature>
<keyword evidence="3" id="KW-0732">Signal</keyword>
<dbReference type="OrthoDB" id="220327at2"/>
<comment type="caution">
    <text evidence="4">The sequence shown here is derived from an EMBL/GenBank/DDBJ whole genome shotgun (WGS) entry which is preliminary data.</text>
</comment>
<feature type="transmembrane region" description="Helical" evidence="2">
    <location>
        <begin position="760"/>
        <end position="779"/>
    </location>
</feature>